<evidence type="ECO:0000313" key="4">
    <source>
        <dbReference type="EMBL" id="CAG9185660.1"/>
    </source>
</evidence>
<evidence type="ECO:0000313" key="5">
    <source>
        <dbReference type="Proteomes" id="UP000701702"/>
    </source>
</evidence>
<name>A0ABM8XYZ4_9BURK</name>
<keyword evidence="5" id="KW-1185">Reference proteome</keyword>
<comment type="similarity">
    <text evidence="1 2">Belongs to the small heat shock protein (HSP20) family.</text>
</comment>
<organism evidence="4 5">
    <name type="scientific">Cupriavidus pinatubonensis</name>
    <dbReference type="NCBI Taxonomy" id="248026"/>
    <lineage>
        <taxon>Bacteria</taxon>
        <taxon>Pseudomonadati</taxon>
        <taxon>Pseudomonadota</taxon>
        <taxon>Betaproteobacteria</taxon>
        <taxon>Burkholderiales</taxon>
        <taxon>Burkholderiaceae</taxon>
        <taxon>Cupriavidus</taxon>
    </lineage>
</organism>
<dbReference type="PROSITE" id="PS01031">
    <property type="entry name" value="SHSP"/>
    <property type="match status" value="1"/>
</dbReference>
<evidence type="ECO:0000259" key="3">
    <source>
        <dbReference type="PROSITE" id="PS01031"/>
    </source>
</evidence>
<proteinExistence type="inferred from homology"/>
<dbReference type="EMBL" id="CAJZAF010000043">
    <property type="protein sequence ID" value="CAG9185660.1"/>
    <property type="molecule type" value="Genomic_DNA"/>
</dbReference>
<dbReference type="Gene3D" id="2.60.40.790">
    <property type="match status" value="1"/>
</dbReference>
<evidence type="ECO:0000256" key="1">
    <source>
        <dbReference type="PROSITE-ProRule" id="PRU00285"/>
    </source>
</evidence>
<dbReference type="Proteomes" id="UP000701702">
    <property type="component" value="Unassembled WGS sequence"/>
</dbReference>
<reference evidence="4 5" key="1">
    <citation type="submission" date="2021-08" db="EMBL/GenBank/DDBJ databases">
        <authorList>
            <person name="Peeters C."/>
        </authorList>
    </citation>
    <scope>NUCLEOTIDE SEQUENCE [LARGE SCALE GENOMIC DNA]</scope>
    <source>
        <strain evidence="4 5">LMG 23994</strain>
    </source>
</reference>
<dbReference type="InterPro" id="IPR002068">
    <property type="entry name" value="A-crystallin/Hsp20_dom"/>
</dbReference>
<accession>A0ABM8XYZ4</accession>
<dbReference type="CDD" id="cd06464">
    <property type="entry name" value="ACD_sHsps-like"/>
    <property type="match status" value="1"/>
</dbReference>
<evidence type="ECO:0000256" key="2">
    <source>
        <dbReference type="RuleBase" id="RU003616"/>
    </source>
</evidence>
<dbReference type="SUPFAM" id="SSF49764">
    <property type="entry name" value="HSP20-like chaperones"/>
    <property type="match status" value="1"/>
</dbReference>
<dbReference type="Pfam" id="PF00011">
    <property type="entry name" value="HSP20"/>
    <property type="match status" value="1"/>
</dbReference>
<feature type="domain" description="SHSP" evidence="3">
    <location>
        <begin position="1"/>
        <end position="43"/>
    </location>
</feature>
<gene>
    <name evidence="4" type="ORF">LMG23994_05835</name>
</gene>
<protein>
    <recommendedName>
        <fullName evidence="3">SHSP domain-containing protein</fullName>
    </recommendedName>
</protein>
<dbReference type="InterPro" id="IPR008978">
    <property type="entry name" value="HSP20-like_chaperone"/>
</dbReference>
<comment type="caution">
    <text evidence="4">The sequence shown here is derived from an EMBL/GenBank/DDBJ whole genome shotgun (WGS) entry which is preliminary data.</text>
</comment>
<sequence length="43" mass="4820">MQRAFTLDASIDEGKVEASYDNGVLRVVLPKKETSPQQRITVK</sequence>